<proteinExistence type="predicted"/>
<organism evidence="1 2">
    <name type="scientific">Neorhizobium huautlense</name>
    <dbReference type="NCBI Taxonomy" id="67774"/>
    <lineage>
        <taxon>Bacteria</taxon>
        <taxon>Pseudomonadati</taxon>
        <taxon>Pseudomonadota</taxon>
        <taxon>Alphaproteobacteria</taxon>
        <taxon>Hyphomicrobiales</taxon>
        <taxon>Rhizobiaceae</taxon>
        <taxon>Rhizobium/Agrobacterium group</taxon>
        <taxon>Neorhizobium</taxon>
    </lineage>
</organism>
<evidence type="ECO:0000313" key="2">
    <source>
        <dbReference type="Proteomes" id="UP001241472"/>
    </source>
</evidence>
<dbReference type="Proteomes" id="UP001241472">
    <property type="component" value="Unassembled WGS sequence"/>
</dbReference>
<dbReference type="EMBL" id="JAUSRF010000001">
    <property type="protein sequence ID" value="MDP9835509.1"/>
    <property type="molecule type" value="Genomic_DNA"/>
</dbReference>
<name>A0ABT9PP89_9HYPH</name>
<sequence>MDGSTDRFAARASNSFSIRGRRGYHTIRALQEGGKPPPCVAIARAMRIEICTASPSCITKRPGKPSELAAPQNKNLRYACDAVPDIRHCLAHDLRGCVRSLLAGFDCGAHLTSNFAAIAWERCQASQGADSPAITLTEFGQTGDQHSDGSGTDSRRRAENGLLSLQFMQRCKIL</sequence>
<accession>A0ABT9PP89</accession>
<keyword evidence="2" id="KW-1185">Reference proteome</keyword>
<gene>
    <name evidence="1" type="ORF">J2T09_000250</name>
</gene>
<comment type="caution">
    <text evidence="1">The sequence shown here is derived from an EMBL/GenBank/DDBJ whole genome shotgun (WGS) entry which is preliminary data.</text>
</comment>
<evidence type="ECO:0000313" key="1">
    <source>
        <dbReference type="EMBL" id="MDP9835509.1"/>
    </source>
</evidence>
<reference evidence="1 2" key="1">
    <citation type="submission" date="2023-07" db="EMBL/GenBank/DDBJ databases">
        <title>Sorghum-associated microbial communities from plants grown in Nebraska, USA.</title>
        <authorList>
            <person name="Schachtman D."/>
        </authorList>
    </citation>
    <scope>NUCLEOTIDE SEQUENCE [LARGE SCALE GENOMIC DNA]</scope>
    <source>
        <strain evidence="1 2">DS1307</strain>
    </source>
</reference>
<protein>
    <submittedName>
        <fullName evidence="1">Uncharacterized protein</fullName>
    </submittedName>
</protein>